<keyword evidence="2" id="KW-0472">Membrane</keyword>
<reference evidence="3" key="1">
    <citation type="journal article" date="2023" name="G3 (Bethesda)">
        <title>A reference genome for the long-term kleptoplast-retaining sea slug Elysia crispata morphotype clarki.</title>
        <authorList>
            <person name="Eastman K.E."/>
            <person name="Pendleton A.L."/>
            <person name="Shaikh M.A."/>
            <person name="Suttiyut T."/>
            <person name="Ogas R."/>
            <person name="Tomko P."/>
            <person name="Gavelis G."/>
            <person name="Widhalm J.R."/>
            <person name="Wisecaver J.H."/>
        </authorList>
    </citation>
    <scope>NUCLEOTIDE SEQUENCE</scope>
    <source>
        <strain evidence="3">ECLA1</strain>
    </source>
</reference>
<keyword evidence="4" id="KW-1185">Reference proteome</keyword>
<organism evidence="3 4">
    <name type="scientific">Elysia crispata</name>
    <name type="common">lettuce slug</name>
    <dbReference type="NCBI Taxonomy" id="231223"/>
    <lineage>
        <taxon>Eukaryota</taxon>
        <taxon>Metazoa</taxon>
        <taxon>Spiralia</taxon>
        <taxon>Lophotrochozoa</taxon>
        <taxon>Mollusca</taxon>
        <taxon>Gastropoda</taxon>
        <taxon>Heterobranchia</taxon>
        <taxon>Euthyneura</taxon>
        <taxon>Panpulmonata</taxon>
        <taxon>Sacoglossa</taxon>
        <taxon>Placobranchoidea</taxon>
        <taxon>Plakobranchidae</taxon>
        <taxon>Elysia</taxon>
    </lineage>
</organism>
<proteinExistence type="predicted"/>
<sequence length="120" mass="13422">MWAGANVVFITIFAITGHASPIFLCAYIKAKPCSVRSFSTNQSGINRNPAPRSEVQLKTSDECQATTRASHGRPRRSVDCGEHDRLMGAQQLTEDTRLHLTWRDKEIIRQLNKPSSCSYS</sequence>
<gene>
    <name evidence="3" type="ORF">RRG08_027131</name>
</gene>
<accession>A0AAE1D5Q0</accession>
<dbReference type="EMBL" id="JAWDGP010005328">
    <property type="protein sequence ID" value="KAK3757770.1"/>
    <property type="molecule type" value="Genomic_DNA"/>
</dbReference>
<feature type="transmembrane region" description="Helical" evidence="2">
    <location>
        <begin position="6"/>
        <end position="28"/>
    </location>
</feature>
<evidence type="ECO:0000256" key="1">
    <source>
        <dbReference type="SAM" id="MobiDB-lite"/>
    </source>
</evidence>
<evidence type="ECO:0000313" key="4">
    <source>
        <dbReference type="Proteomes" id="UP001283361"/>
    </source>
</evidence>
<dbReference type="Proteomes" id="UP001283361">
    <property type="component" value="Unassembled WGS sequence"/>
</dbReference>
<comment type="caution">
    <text evidence="3">The sequence shown here is derived from an EMBL/GenBank/DDBJ whole genome shotgun (WGS) entry which is preliminary data.</text>
</comment>
<evidence type="ECO:0000256" key="2">
    <source>
        <dbReference type="SAM" id="Phobius"/>
    </source>
</evidence>
<protein>
    <submittedName>
        <fullName evidence="3">Uncharacterized protein</fullName>
    </submittedName>
</protein>
<keyword evidence="2" id="KW-1133">Transmembrane helix</keyword>
<name>A0AAE1D5Q0_9GAST</name>
<feature type="region of interest" description="Disordered" evidence="1">
    <location>
        <begin position="39"/>
        <end position="83"/>
    </location>
</feature>
<feature type="compositionally biased region" description="Polar residues" evidence="1">
    <location>
        <begin position="56"/>
        <end position="69"/>
    </location>
</feature>
<dbReference type="AlphaFoldDB" id="A0AAE1D5Q0"/>
<keyword evidence="2" id="KW-0812">Transmembrane</keyword>
<evidence type="ECO:0000313" key="3">
    <source>
        <dbReference type="EMBL" id="KAK3757770.1"/>
    </source>
</evidence>